<keyword evidence="2" id="KW-1185">Reference proteome</keyword>
<dbReference type="Gene3D" id="3.20.170.20">
    <property type="entry name" value="Protein of unknown function DUF952"/>
    <property type="match status" value="1"/>
</dbReference>
<accession>A0ABV3GKR4</accession>
<dbReference type="RefSeq" id="WP_061254605.1">
    <property type="nucleotide sequence ID" value="NZ_JBFALK010000015.1"/>
</dbReference>
<dbReference type="EMBL" id="JBFALK010000015">
    <property type="protein sequence ID" value="MEV0972215.1"/>
    <property type="molecule type" value="Genomic_DNA"/>
</dbReference>
<dbReference type="PANTHER" id="PTHR34129">
    <property type="entry name" value="BLR1139 PROTEIN"/>
    <property type="match status" value="1"/>
</dbReference>
<protein>
    <submittedName>
        <fullName evidence="1">DUF952 domain-containing protein</fullName>
    </submittedName>
</protein>
<reference evidence="1 2" key="1">
    <citation type="submission" date="2024-06" db="EMBL/GenBank/DDBJ databases">
        <title>The Natural Products Discovery Center: Release of the First 8490 Sequenced Strains for Exploring Actinobacteria Biosynthetic Diversity.</title>
        <authorList>
            <person name="Kalkreuter E."/>
            <person name="Kautsar S.A."/>
            <person name="Yang D."/>
            <person name="Bader C.D."/>
            <person name="Teijaro C.N."/>
            <person name="Fluegel L."/>
            <person name="Davis C.M."/>
            <person name="Simpson J.R."/>
            <person name="Lauterbach L."/>
            <person name="Steele A.D."/>
            <person name="Gui C."/>
            <person name="Meng S."/>
            <person name="Li G."/>
            <person name="Viehrig K."/>
            <person name="Ye F."/>
            <person name="Su P."/>
            <person name="Kiefer A.F."/>
            <person name="Nichols A."/>
            <person name="Cepeda A.J."/>
            <person name="Yan W."/>
            <person name="Fan B."/>
            <person name="Jiang Y."/>
            <person name="Adhikari A."/>
            <person name="Zheng C.-J."/>
            <person name="Schuster L."/>
            <person name="Cowan T.M."/>
            <person name="Smanski M.J."/>
            <person name="Chevrette M.G."/>
            <person name="De Carvalho L.P.S."/>
            <person name="Shen B."/>
        </authorList>
    </citation>
    <scope>NUCLEOTIDE SEQUENCE [LARGE SCALE GENOMIC DNA]</scope>
    <source>
        <strain evidence="1 2">NPDC050100</strain>
    </source>
</reference>
<dbReference type="Pfam" id="PF06108">
    <property type="entry name" value="DUF952"/>
    <property type="match status" value="1"/>
</dbReference>
<gene>
    <name evidence="1" type="ORF">AB0I59_26755</name>
</gene>
<dbReference type="SUPFAM" id="SSF56399">
    <property type="entry name" value="ADP-ribosylation"/>
    <property type="match status" value="1"/>
</dbReference>
<sequence length="115" mass="12582">MIVHLALAADWAEAMKRGEYRVSTLGRTLEEEGFIHASTDPGQARGVAGRYYRHVTEPLVLLTIDEDLLGCPVRFEVPDGSEETFPHIYGPVPVGAVVAVSDFPLDLEPDRPLPA</sequence>
<evidence type="ECO:0000313" key="2">
    <source>
        <dbReference type="Proteomes" id="UP001551675"/>
    </source>
</evidence>
<organism evidence="1 2">
    <name type="scientific">Microtetraspora glauca</name>
    <dbReference type="NCBI Taxonomy" id="1996"/>
    <lineage>
        <taxon>Bacteria</taxon>
        <taxon>Bacillati</taxon>
        <taxon>Actinomycetota</taxon>
        <taxon>Actinomycetes</taxon>
        <taxon>Streptosporangiales</taxon>
        <taxon>Streptosporangiaceae</taxon>
        <taxon>Microtetraspora</taxon>
    </lineage>
</organism>
<dbReference type="InterPro" id="IPR009297">
    <property type="entry name" value="DUF952"/>
</dbReference>
<name>A0ABV3GKR4_MICGL</name>
<proteinExistence type="predicted"/>
<evidence type="ECO:0000313" key="1">
    <source>
        <dbReference type="EMBL" id="MEV0972215.1"/>
    </source>
</evidence>
<comment type="caution">
    <text evidence="1">The sequence shown here is derived from an EMBL/GenBank/DDBJ whole genome shotgun (WGS) entry which is preliminary data.</text>
</comment>
<dbReference type="PANTHER" id="PTHR34129:SF1">
    <property type="entry name" value="DUF952 DOMAIN-CONTAINING PROTEIN"/>
    <property type="match status" value="1"/>
</dbReference>
<dbReference type="Proteomes" id="UP001551675">
    <property type="component" value="Unassembled WGS sequence"/>
</dbReference>